<accession>A0AAD7WZK7</accession>
<reference evidence="1" key="1">
    <citation type="journal article" date="2023" name="Science">
        <title>Genome structures resolve the early diversification of teleost fishes.</title>
        <authorList>
            <person name="Parey E."/>
            <person name="Louis A."/>
            <person name="Montfort J."/>
            <person name="Bouchez O."/>
            <person name="Roques C."/>
            <person name="Iampietro C."/>
            <person name="Lluch J."/>
            <person name="Castinel A."/>
            <person name="Donnadieu C."/>
            <person name="Desvignes T."/>
            <person name="Floi Bucao C."/>
            <person name="Jouanno E."/>
            <person name="Wen M."/>
            <person name="Mejri S."/>
            <person name="Dirks R."/>
            <person name="Jansen H."/>
            <person name="Henkel C."/>
            <person name="Chen W.J."/>
            <person name="Zahm M."/>
            <person name="Cabau C."/>
            <person name="Klopp C."/>
            <person name="Thompson A.W."/>
            <person name="Robinson-Rechavi M."/>
            <person name="Braasch I."/>
            <person name="Lecointre G."/>
            <person name="Bobe J."/>
            <person name="Postlethwait J.H."/>
            <person name="Berthelot C."/>
            <person name="Roest Crollius H."/>
            <person name="Guiguen Y."/>
        </authorList>
    </citation>
    <scope>NUCLEOTIDE SEQUENCE</scope>
    <source>
        <strain evidence="1">NC1722</strain>
    </source>
</reference>
<proteinExistence type="predicted"/>
<evidence type="ECO:0000313" key="2">
    <source>
        <dbReference type="Proteomes" id="UP001221898"/>
    </source>
</evidence>
<evidence type="ECO:0000313" key="1">
    <source>
        <dbReference type="EMBL" id="KAJ8413954.1"/>
    </source>
</evidence>
<dbReference type="AlphaFoldDB" id="A0AAD7WZK7"/>
<protein>
    <submittedName>
        <fullName evidence="1">Uncharacterized protein</fullName>
    </submittedName>
</protein>
<comment type="caution">
    <text evidence="1">The sequence shown here is derived from an EMBL/GenBank/DDBJ whole genome shotgun (WGS) entry which is preliminary data.</text>
</comment>
<sequence>MGPACTVVSTCGAPVLCLEAEIRKAQVPARVVVEENEEVDQMAKLSLGRDTAELKGALWSSVHTPAQWVAVMHHLSFITNRQ</sequence>
<organism evidence="1 2">
    <name type="scientific">Aldrovandia affinis</name>
    <dbReference type="NCBI Taxonomy" id="143900"/>
    <lineage>
        <taxon>Eukaryota</taxon>
        <taxon>Metazoa</taxon>
        <taxon>Chordata</taxon>
        <taxon>Craniata</taxon>
        <taxon>Vertebrata</taxon>
        <taxon>Euteleostomi</taxon>
        <taxon>Actinopterygii</taxon>
        <taxon>Neopterygii</taxon>
        <taxon>Teleostei</taxon>
        <taxon>Notacanthiformes</taxon>
        <taxon>Halosauridae</taxon>
        <taxon>Aldrovandia</taxon>
    </lineage>
</organism>
<keyword evidence="2" id="KW-1185">Reference proteome</keyword>
<dbReference type="Proteomes" id="UP001221898">
    <property type="component" value="Unassembled WGS sequence"/>
</dbReference>
<dbReference type="EMBL" id="JAINUG010000014">
    <property type="protein sequence ID" value="KAJ8413954.1"/>
    <property type="molecule type" value="Genomic_DNA"/>
</dbReference>
<gene>
    <name evidence="1" type="ORF">AAFF_G00065520</name>
</gene>
<name>A0AAD7WZK7_9TELE</name>